<organism evidence="2 3">
    <name type="scientific">Rhodococcus hoagii</name>
    <name type="common">Corynebacterium equii</name>
    <dbReference type="NCBI Taxonomy" id="43767"/>
    <lineage>
        <taxon>Bacteria</taxon>
        <taxon>Bacillati</taxon>
        <taxon>Actinomycetota</taxon>
        <taxon>Actinomycetes</taxon>
        <taxon>Mycobacteriales</taxon>
        <taxon>Nocardiaceae</taxon>
        <taxon>Prescottella</taxon>
    </lineage>
</organism>
<dbReference type="Proteomes" id="UP000193518">
    <property type="component" value="Unassembled WGS sequence"/>
</dbReference>
<comment type="caution">
    <text evidence="2">The sequence shown here is derived from an EMBL/GenBank/DDBJ whole genome shotgun (WGS) entry which is preliminary data.</text>
</comment>
<reference evidence="2 3" key="1">
    <citation type="journal article" date="2016" name="Genome Biol. Evol.">
        <title>Pangenome and Phylogenomic Analysis of the Pathogenic Actinobacterium Rhodococcus equi.</title>
        <authorList>
            <person name="Anastasi E."/>
            <person name="MacArthur I."/>
            <person name="Scortti M."/>
            <person name="Alvarez S."/>
            <person name="Giguere S."/>
            <person name="Vazquez-Boland J.A."/>
        </authorList>
    </citation>
    <scope>NUCLEOTIDE SEQUENCE [LARGE SCALE GENOMIC DNA]</scope>
    <source>
        <strain evidence="2 3">PAM1271</strain>
    </source>
</reference>
<evidence type="ECO:0000256" key="1">
    <source>
        <dbReference type="SAM" id="MobiDB-lite"/>
    </source>
</evidence>
<dbReference type="AlphaFoldDB" id="A0AAE5IUU7"/>
<sequence length="104" mass="10788">MNAADVPVAWVSANTETAAAVMASNDRAEGLEKRCVGEMGSTFDSMTGTNSVVMASSIGDRVPGLRSSSLSSFLMVGRTTIIRRAPTKAPPRKIAAGFESHATA</sequence>
<evidence type="ECO:0000313" key="2">
    <source>
        <dbReference type="EMBL" id="ORM31168.1"/>
    </source>
</evidence>
<name>A0AAE5IUU7_RHOHA</name>
<dbReference type="EMBL" id="LWIC01000001">
    <property type="protein sequence ID" value="ORM31168.1"/>
    <property type="molecule type" value="Genomic_DNA"/>
</dbReference>
<feature type="region of interest" description="Disordered" evidence="1">
    <location>
        <begin position="85"/>
        <end position="104"/>
    </location>
</feature>
<evidence type="ECO:0000313" key="3">
    <source>
        <dbReference type="Proteomes" id="UP000193518"/>
    </source>
</evidence>
<protein>
    <submittedName>
        <fullName evidence="2">Uncharacterized protein</fullName>
    </submittedName>
</protein>
<accession>A0AAE5IUU7</accession>
<gene>
    <name evidence="2" type="ORF">A5N68_02825</name>
</gene>
<proteinExistence type="predicted"/>